<comment type="function">
    <text evidence="7">Involved in mRNA degradation. Catalyzes the phosphorolysis of single-stranded polyribonucleotides processively in the 3'- to 5'-direction.</text>
</comment>
<dbReference type="SMART" id="SM00322">
    <property type="entry name" value="KH"/>
    <property type="match status" value="1"/>
</dbReference>
<dbReference type="InterPro" id="IPR003029">
    <property type="entry name" value="S1_domain"/>
</dbReference>
<comment type="subcellular location">
    <subcellularLocation>
        <location evidence="7">Cytoplasm</location>
    </subcellularLocation>
</comment>
<comment type="similarity">
    <text evidence="1 7">Belongs to the polyribonucleotide nucleotidyltransferase family.</text>
</comment>
<organism evidence="9 10">
    <name type="scientific">Vibrio algivorus</name>
    <dbReference type="NCBI Taxonomy" id="1667024"/>
    <lineage>
        <taxon>Bacteria</taxon>
        <taxon>Pseudomonadati</taxon>
        <taxon>Pseudomonadota</taxon>
        <taxon>Gammaproteobacteria</taxon>
        <taxon>Vibrionales</taxon>
        <taxon>Vibrionaceae</taxon>
        <taxon>Vibrio</taxon>
    </lineage>
</organism>
<dbReference type="Gene3D" id="3.30.1370.10">
    <property type="entry name" value="K Homology domain, type 1"/>
    <property type="match status" value="1"/>
</dbReference>
<keyword evidence="4 7" id="KW-0548">Nucleotidyltransferase</keyword>
<evidence type="ECO:0000313" key="10">
    <source>
        <dbReference type="Proteomes" id="UP001157156"/>
    </source>
</evidence>
<dbReference type="InterPro" id="IPR012340">
    <property type="entry name" value="NA-bd_OB-fold"/>
</dbReference>
<dbReference type="Pfam" id="PF03726">
    <property type="entry name" value="PNPase"/>
    <property type="match status" value="1"/>
</dbReference>
<dbReference type="InterPro" id="IPR036456">
    <property type="entry name" value="PNPase_PH_RNA-bd_sf"/>
</dbReference>
<proteinExistence type="inferred from homology"/>
<dbReference type="CDD" id="cd11363">
    <property type="entry name" value="RNase_PH_PNPase_1"/>
    <property type="match status" value="1"/>
</dbReference>
<dbReference type="PROSITE" id="PS50126">
    <property type="entry name" value="S1"/>
    <property type="match status" value="1"/>
</dbReference>
<dbReference type="RefSeq" id="WP_416376214.1">
    <property type="nucleotide sequence ID" value="NZ_BSPV01000006.1"/>
</dbReference>
<dbReference type="InterPro" id="IPR015848">
    <property type="entry name" value="PNPase_PH_RNA-bd_bac/org-type"/>
</dbReference>
<accession>A0ABQ6EP30</accession>
<evidence type="ECO:0000256" key="2">
    <source>
        <dbReference type="ARBA" id="ARBA00022490"/>
    </source>
</evidence>
<dbReference type="EMBL" id="BSPV01000006">
    <property type="protein sequence ID" value="GLT14888.1"/>
    <property type="molecule type" value="Genomic_DNA"/>
</dbReference>
<keyword evidence="5 7" id="KW-0460">Magnesium</keyword>
<keyword evidence="2 7" id="KW-0963">Cytoplasm</keyword>
<evidence type="ECO:0000256" key="3">
    <source>
        <dbReference type="ARBA" id="ARBA00022679"/>
    </source>
</evidence>
<evidence type="ECO:0000259" key="8">
    <source>
        <dbReference type="PROSITE" id="PS50126"/>
    </source>
</evidence>
<dbReference type="InterPro" id="IPR027408">
    <property type="entry name" value="PNPase/RNase_PH_dom_sf"/>
</dbReference>
<dbReference type="PANTHER" id="PTHR11252">
    <property type="entry name" value="POLYRIBONUCLEOTIDE NUCLEOTIDYLTRANSFERASE"/>
    <property type="match status" value="1"/>
</dbReference>
<keyword evidence="3 7" id="KW-0808">Transferase</keyword>
<feature type="binding site" evidence="7">
    <location>
        <position position="485"/>
    </location>
    <ligand>
        <name>Mg(2+)</name>
        <dbReference type="ChEBI" id="CHEBI:18420"/>
    </ligand>
</feature>
<comment type="subunit">
    <text evidence="7">Component of the RNA degradosome, which is a multiprotein complex involved in RNA processing and mRNA degradation.</text>
</comment>
<feature type="binding site" evidence="7">
    <location>
        <position position="491"/>
    </location>
    <ligand>
        <name>Mg(2+)</name>
        <dbReference type="ChEBI" id="CHEBI:18420"/>
    </ligand>
</feature>
<dbReference type="Proteomes" id="UP001157156">
    <property type="component" value="Unassembled WGS sequence"/>
</dbReference>
<dbReference type="SMART" id="SM00316">
    <property type="entry name" value="S1"/>
    <property type="match status" value="1"/>
</dbReference>
<dbReference type="InterPro" id="IPR001247">
    <property type="entry name" value="ExoRNase_PH_dom1"/>
</dbReference>
<dbReference type="NCBIfam" id="NF008805">
    <property type="entry name" value="PRK11824.1"/>
    <property type="match status" value="1"/>
</dbReference>
<dbReference type="Pfam" id="PF03725">
    <property type="entry name" value="RNase_PH_C"/>
    <property type="match status" value="1"/>
</dbReference>
<comment type="cofactor">
    <cofactor evidence="7">
        <name>Mg(2+)</name>
        <dbReference type="ChEBI" id="CHEBI:18420"/>
    </cofactor>
</comment>
<dbReference type="Gene3D" id="3.30.230.70">
    <property type="entry name" value="GHMP Kinase, N-terminal domain"/>
    <property type="match status" value="2"/>
</dbReference>
<dbReference type="EC" id="2.7.7.8" evidence="7"/>
<dbReference type="Pfam" id="PF01138">
    <property type="entry name" value="RNase_PH"/>
    <property type="match status" value="2"/>
</dbReference>
<name>A0ABQ6EP30_9VIBR</name>
<dbReference type="InterPro" id="IPR020568">
    <property type="entry name" value="Ribosomal_Su5_D2-typ_SF"/>
</dbReference>
<keyword evidence="7" id="KW-0479">Metal-binding</keyword>
<dbReference type="CDD" id="cd11364">
    <property type="entry name" value="RNase_PH_PNPase_2"/>
    <property type="match status" value="1"/>
</dbReference>
<dbReference type="Pfam" id="PF00013">
    <property type="entry name" value="KH_1"/>
    <property type="match status" value="1"/>
</dbReference>
<dbReference type="SUPFAM" id="SSF46915">
    <property type="entry name" value="Polynucleotide phosphorylase/guanosine pentaphosphate synthase (PNPase/GPSI), domain 3"/>
    <property type="match status" value="1"/>
</dbReference>
<dbReference type="Pfam" id="PF00575">
    <property type="entry name" value="S1"/>
    <property type="match status" value="1"/>
</dbReference>
<dbReference type="SUPFAM" id="SSF55666">
    <property type="entry name" value="Ribonuclease PH domain 2-like"/>
    <property type="match status" value="2"/>
</dbReference>
<dbReference type="InterPro" id="IPR036612">
    <property type="entry name" value="KH_dom_type_1_sf"/>
</dbReference>
<dbReference type="InterPro" id="IPR015847">
    <property type="entry name" value="ExoRNase_PH_dom2"/>
</dbReference>
<reference evidence="10" key="1">
    <citation type="journal article" date="2019" name="Int. J. Syst. Evol. Microbiol.">
        <title>The Global Catalogue of Microorganisms (GCM) 10K type strain sequencing project: providing services to taxonomists for standard genome sequencing and annotation.</title>
        <authorList>
            <consortium name="The Broad Institute Genomics Platform"/>
            <consortium name="The Broad Institute Genome Sequencing Center for Infectious Disease"/>
            <person name="Wu L."/>
            <person name="Ma J."/>
        </authorList>
    </citation>
    <scope>NUCLEOTIDE SEQUENCE [LARGE SCALE GENOMIC DNA]</scope>
    <source>
        <strain evidence="10">NBRC 111146</strain>
    </source>
</reference>
<evidence type="ECO:0000256" key="1">
    <source>
        <dbReference type="ARBA" id="ARBA00007404"/>
    </source>
</evidence>
<protein>
    <recommendedName>
        <fullName evidence="7">Polyribonucleotide nucleotidyltransferase</fullName>
        <ecNumber evidence="7">2.7.7.8</ecNumber>
    </recommendedName>
    <alternativeName>
        <fullName evidence="7">Polynucleotide phosphorylase</fullName>
        <shortName evidence="7">PNPase</shortName>
    </alternativeName>
</protein>
<evidence type="ECO:0000256" key="4">
    <source>
        <dbReference type="ARBA" id="ARBA00022695"/>
    </source>
</evidence>
<dbReference type="PIRSF" id="PIRSF005499">
    <property type="entry name" value="PNPase"/>
    <property type="match status" value="1"/>
</dbReference>
<dbReference type="PROSITE" id="PS50084">
    <property type="entry name" value="KH_TYPE_1"/>
    <property type="match status" value="1"/>
</dbReference>
<evidence type="ECO:0000313" key="9">
    <source>
        <dbReference type="EMBL" id="GLT14888.1"/>
    </source>
</evidence>
<dbReference type="InterPro" id="IPR036345">
    <property type="entry name" value="ExoRNase_PH_dom2_sf"/>
</dbReference>
<dbReference type="CDD" id="cd04472">
    <property type="entry name" value="S1_PNPase"/>
    <property type="match status" value="1"/>
</dbReference>
<dbReference type="SUPFAM" id="SSF54791">
    <property type="entry name" value="Eukaryotic type KH-domain (KH-domain type I)"/>
    <property type="match status" value="1"/>
</dbReference>
<dbReference type="HAMAP" id="MF_01595">
    <property type="entry name" value="PNPase"/>
    <property type="match status" value="1"/>
</dbReference>
<dbReference type="CDD" id="cd02393">
    <property type="entry name" value="KH-I_PNPase"/>
    <property type="match status" value="1"/>
</dbReference>
<dbReference type="InterPro" id="IPR004088">
    <property type="entry name" value="KH_dom_type_1"/>
</dbReference>
<dbReference type="NCBIfam" id="TIGR03591">
    <property type="entry name" value="polynuc_phos"/>
    <property type="match status" value="1"/>
</dbReference>
<dbReference type="SUPFAM" id="SSF50249">
    <property type="entry name" value="Nucleic acid-binding proteins"/>
    <property type="match status" value="1"/>
</dbReference>
<feature type="domain" description="S1 motif" evidence="8">
    <location>
        <begin position="621"/>
        <end position="689"/>
    </location>
</feature>
<dbReference type="PANTHER" id="PTHR11252:SF0">
    <property type="entry name" value="POLYRIBONUCLEOTIDE NUCLEOTIDYLTRANSFERASE 1, MITOCHONDRIAL"/>
    <property type="match status" value="1"/>
</dbReference>
<keyword evidence="10" id="KW-1185">Reference proteome</keyword>
<keyword evidence="6 7" id="KW-0694">RNA-binding</keyword>
<comment type="caution">
    <text evidence="9">The sequence shown here is derived from an EMBL/GenBank/DDBJ whole genome shotgun (WGS) entry which is preliminary data.</text>
</comment>
<comment type="catalytic activity">
    <reaction evidence="7">
        <text>RNA(n+1) + phosphate = RNA(n) + a ribonucleoside 5'-diphosphate</text>
        <dbReference type="Rhea" id="RHEA:22096"/>
        <dbReference type="Rhea" id="RHEA-COMP:14527"/>
        <dbReference type="Rhea" id="RHEA-COMP:17342"/>
        <dbReference type="ChEBI" id="CHEBI:43474"/>
        <dbReference type="ChEBI" id="CHEBI:57930"/>
        <dbReference type="ChEBI" id="CHEBI:140395"/>
        <dbReference type="EC" id="2.7.7.8"/>
    </reaction>
</comment>
<evidence type="ECO:0000256" key="5">
    <source>
        <dbReference type="ARBA" id="ARBA00022842"/>
    </source>
</evidence>
<dbReference type="InterPro" id="IPR004087">
    <property type="entry name" value="KH_dom"/>
</dbReference>
<dbReference type="SUPFAM" id="SSF54211">
    <property type="entry name" value="Ribosomal protein S5 domain 2-like"/>
    <property type="match status" value="2"/>
</dbReference>
<evidence type="ECO:0000256" key="7">
    <source>
        <dbReference type="HAMAP-Rule" id="MF_01595"/>
    </source>
</evidence>
<sequence length="704" mass="76284">MKAIVKKFQYGNHTVTLETGVIARQATAAVMASMDDTSVFVSVVAKKEAVEGQDFFPLTVNYQERTYAAGKIPGGFFKREGRPSEGETLTARLIDRPIRPLFPDAFKNEVQVIATVVSANPNISPDIITMIGTSAALAISGVPFNGPIGSARVGHINGELVLNPSETELKESKLDLVVAGTEGAVLMVESEADNLTEEEMLAAVVYGHDQQQVVISAINEFAAEVATPAWDWTAPAENTELKNKIAELAEAQLIEAYQITEKMARYDRIHQLSDEVKQKLLSENEELNPKEIHAIFHDLEKNVVRSRIIAGNPRIDGREKDMVRALDVRTGVLPRTHGSSLFTRGETQALVTATLGTQRDAQIIDSLLGEKKDNFLLHYNFPPYCVGETGFVGSPKRREIGHGKLAKRGIAAVMPSVEEFPYTVRVVSEITESNGSSSMASVCGTSLALMDAGVPIKSSVAGIAMGLVKEGDDFVVLSDILGDEDHLGDMDFKVAGTNDGITALQMDIKIEGITKEIMQIALNQAQGARKHILKVMDEAISGAREEISEFAPRIHTMKISAEKIKDVIGKGGAVIRALTEETGTTIEIDDDGTIKIAATEGEAAKEAIRRIEEITAEVEVGRIYSGKVARLADFGAFVTILPGKDGLVHISQIADKRIEKVSDYLSEGQEVQVKVLEIDRQGRVRLSMKEAVETTEAPAEPSAE</sequence>
<dbReference type="Gene3D" id="2.40.50.140">
    <property type="entry name" value="Nucleic acid-binding proteins"/>
    <property type="match status" value="1"/>
</dbReference>
<dbReference type="InterPro" id="IPR012162">
    <property type="entry name" value="PNPase"/>
</dbReference>
<gene>
    <name evidence="7 9" type="primary">pnp</name>
    <name evidence="9" type="ORF">GCM10007931_18630</name>
</gene>
<evidence type="ECO:0000256" key="6">
    <source>
        <dbReference type="ARBA" id="ARBA00022884"/>
    </source>
</evidence>